<dbReference type="Pfam" id="PF05910">
    <property type="entry name" value="DUF868"/>
    <property type="match status" value="1"/>
</dbReference>
<dbReference type="PANTHER" id="PTHR31972">
    <property type="entry name" value="EXPRESSED PROTEIN"/>
    <property type="match status" value="1"/>
</dbReference>
<feature type="compositionally biased region" description="Polar residues" evidence="2">
    <location>
        <begin position="534"/>
        <end position="545"/>
    </location>
</feature>
<dbReference type="GO" id="GO:0005978">
    <property type="term" value="P:glycogen biosynthetic process"/>
    <property type="evidence" value="ECO:0007669"/>
    <property type="project" value="InterPro"/>
</dbReference>
<dbReference type="InterPro" id="IPR005835">
    <property type="entry name" value="NTP_transferase_dom"/>
</dbReference>
<feature type="compositionally biased region" description="Low complexity" evidence="2">
    <location>
        <begin position="817"/>
        <end position="829"/>
    </location>
</feature>
<dbReference type="InterPro" id="IPR005836">
    <property type="entry name" value="ADP_Glu_pyroP_CS"/>
</dbReference>
<evidence type="ECO:0000313" key="5">
    <source>
        <dbReference type="Proteomes" id="UP000315295"/>
    </source>
</evidence>
<proteinExistence type="predicted"/>
<evidence type="ECO:0000259" key="3">
    <source>
        <dbReference type="Pfam" id="PF00483"/>
    </source>
</evidence>
<evidence type="ECO:0000256" key="1">
    <source>
        <dbReference type="ARBA" id="ARBA00011680"/>
    </source>
</evidence>
<keyword evidence="5" id="KW-1185">Reference proteome</keyword>
<feature type="region of interest" description="Disordered" evidence="2">
    <location>
        <begin position="1"/>
        <end position="26"/>
    </location>
</feature>
<feature type="region of interest" description="Disordered" evidence="2">
    <location>
        <begin position="534"/>
        <end position="561"/>
    </location>
</feature>
<dbReference type="SUPFAM" id="SSF53448">
    <property type="entry name" value="Nucleotide-diphospho-sugar transferases"/>
    <property type="match status" value="1"/>
</dbReference>
<feature type="compositionally biased region" description="Basic and acidic residues" evidence="2">
    <location>
        <begin position="801"/>
        <end position="816"/>
    </location>
</feature>
<dbReference type="PANTHER" id="PTHR31972:SF2">
    <property type="entry name" value="DUF868 FAMILY PROTEIN (DUF868)"/>
    <property type="match status" value="1"/>
</dbReference>
<dbReference type="PROSITE" id="PS00809">
    <property type="entry name" value="ADP_GLC_PYROPHOSPH_2"/>
    <property type="match status" value="1"/>
</dbReference>
<reference evidence="4 5" key="1">
    <citation type="journal article" date="2019" name="G3 (Bethesda)">
        <title>Sequencing of a Wild Apple (Malus baccata) Genome Unravels the Differences Between Cultivated and Wild Apple Species Regarding Disease Resistance and Cold Tolerance.</title>
        <authorList>
            <person name="Chen X."/>
        </authorList>
    </citation>
    <scope>NUCLEOTIDE SEQUENCE [LARGE SCALE GENOMIC DNA]</scope>
    <source>
        <strain evidence="5">cv. Shandingzi</strain>
        <tissue evidence="4">Leaves</tissue>
    </source>
</reference>
<dbReference type="GO" id="GO:0008878">
    <property type="term" value="F:glucose-1-phosphate adenylyltransferase activity"/>
    <property type="evidence" value="ECO:0007669"/>
    <property type="project" value="InterPro"/>
</dbReference>
<name>A0A540NAS3_MALBA</name>
<dbReference type="Pfam" id="PF00483">
    <property type="entry name" value="NTP_transferase"/>
    <property type="match status" value="1"/>
</dbReference>
<feature type="domain" description="Nucleotidyl transferase" evidence="3">
    <location>
        <begin position="94"/>
        <end position="286"/>
    </location>
</feature>
<dbReference type="Proteomes" id="UP000315295">
    <property type="component" value="Unassembled WGS sequence"/>
</dbReference>
<dbReference type="STRING" id="106549.A0A540NAS3"/>
<feature type="compositionally biased region" description="Basic and acidic residues" evidence="2">
    <location>
        <begin position="546"/>
        <end position="556"/>
    </location>
</feature>
<dbReference type="EMBL" id="VIEB01000075">
    <property type="protein sequence ID" value="TQE08147.1"/>
    <property type="molecule type" value="Genomic_DNA"/>
</dbReference>
<protein>
    <recommendedName>
        <fullName evidence="3">Nucleotidyl transferase domain-containing protein</fullName>
    </recommendedName>
</protein>
<gene>
    <name evidence="4" type="ORF">C1H46_006273</name>
</gene>
<sequence>MASSSMAASGVLTSRSSVLPNSKQTQNISRLSFSGSHLSGTKIPAPPPAPVRGNAPLTEARRWLSLRRLFPIPRTPRRVLIPMRAGNMGGYKNEGFVEVLAAQQSPENPNWFQGTADAVRQYLWLFQEHNVLEFLVLAGDHLYRMDYERFIQAHRETDADITVAALPMDEKRATAFGLMKIDEEGRIIEFAEKPKGEQLKAMKVDTTILGLDDERAKEMPYIASMRIYVVSKNVMLDLLRDKFPGANDFGSEVIPGATSIGLRVQAYLYDGYWEDIGTNEAFSFLQRKLGDNKKTSSRFQSKEWGGVFEVEFVCRRGARCTNELAYATGYEFYFHFMDSDNHYNSNNNDNNSRNNDSATIKINSHAEMGSTQPKSVFEFKDQSLVGGEKHSLDEAPRRALYSGGANDCCPHVMKNSVVDSIRIVVFSAKINFLIPFGPLAIVAIVVDKLTGHHAAGLLYWTNSWRCFECHLWKRNRIDNINLRSEKRHDSCCSTILTRLNPIEHVARAWMRILCWWTCAFTEGASVQQVSHQSPSTSIGHIQGHQESQRSQEVKLEDQEDPVTTKTAQNTVTCVYLANIATCWRKVTIIWCKNLMNHSLSIRIDSLDGGFHYTCKIDLKPWNFWSKKGYKSFEVEGNQGEVCWDLRSAKFGGGPEPCSDFYVALVCDEEIVLLLGDMKKKAYKRTKSRPALVEALLYHKKENVFAKKSFAARVKFDENIKEHDIVVESSTSGSIDPEMWISIDGFVLIHVKNLQWKFRGNQTVMVNMQPVQVFWDVHDWLFSSPGTGHGLFIFKPGPPESESDHDRDGNGGIDSDHSSPYYSTQTSNSTSSDFCLFLHAYKIE</sequence>
<comment type="subunit">
    <text evidence="1">Heterotetramer.</text>
</comment>
<accession>A0A540NAS3</accession>
<dbReference type="InterPro" id="IPR008586">
    <property type="entry name" value="DUF868_pln"/>
</dbReference>
<evidence type="ECO:0000256" key="2">
    <source>
        <dbReference type="SAM" id="MobiDB-lite"/>
    </source>
</evidence>
<evidence type="ECO:0000313" key="4">
    <source>
        <dbReference type="EMBL" id="TQE08147.1"/>
    </source>
</evidence>
<organism evidence="4 5">
    <name type="scientific">Malus baccata</name>
    <name type="common">Siberian crab apple</name>
    <name type="synonym">Pyrus baccata</name>
    <dbReference type="NCBI Taxonomy" id="106549"/>
    <lineage>
        <taxon>Eukaryota</taxon>
        <taxon>Viridiplantae</taxon>
        <taxon>Streptophyta</taxon>
        <taxon>Embryophyta</taxon>
        <taxon>Tracheophyta</taxon>
        <taxon>Spermatophyta</taxon>
        <taxon>Magnoliopsida</taxon>
        <taxon>eudicotyledons</taxon>
        <taxon>Gunneridae</taxon>
        <taxon>Pentapetalae</taxon>
        <taxon>rosids</taxon>
        <taxon>fabids</taxon>
        <taxon>Rosales</taxon>
        <taxon>Rosaceae</taxon>
        <taxon>Amygdaloideae</taxon>
        <taxon>Maleae</taxon>
        <taxon>Malus</taxon>
    </lineage>
</organism>
<feature type="region of interest" description="Disordered" evidence="2">
    <location>
        <begin position="792"/>
        <end position="829"/>
    </location>
</feature>
<dbReference type="AlphaFoldDB" id="A0A540NAS3"/>
<dbReference type="InterPro" id="IPR029044">
    <property type="entry name" value="Nucleotide-diphossugar_trans"/>
</dbReference>
<dbReference type="Gene3D" id="3.90.550.10">
    <property type="entry name" value="Spore Coat Polysaccharide Biosynthesis Protein SpsA, Chain A"/>
    <property type="match status" value="1"/>
</dbReference>
<comment type="caution">
    <text evidence="4">The sequence shown here is derived from an EMBL/GenBank/DDBJ whole genome shotgun (WGS) entry which is preliminary data.</text>
</comment>